<evidence type="ECO:0000256" key="1">
    <source>
        <dbReference type="ARBA" id="ARBA00023015"/>
    </source>
</evidence>
<dbReference type="Pfam" id="PF00440">
    <property type="entry name" value="TetR_N"/>
    <property type="match status" value="1"/>
</dbReference>
<dbReference type="InterPro" id="IPR009057">
    <property type="entry name" value="Homeodomain-like_sf"/>
</dbReference>
<evidence type="ECO:0000256" key="2">
    <source>
        <dbReference type="ARBA" id="ARBA00023125"/>
    </source>
</evidence>
<keyword evidence="7" id="KW-1185">Reference proteome</keyword>
<accession>A0A4R4P2L3</accession>
<keyword evidence="3" id="KW-0804">Transcription</keyword>
<evidence type="ECO:0000256" key="3">
    <source>
        <dbReference type="ARBA" id="ARBA00023163"/>
    </source>
</evidence>
<proteinExistence type="predicted"/>
<comment type="caution">
    <text evidence="6">The sequence shown here is derived from an EMBL/GenBank/DDBJ whole genome shotgun (WGS) entry which is preliminary data.</text>
</comment>
<evidence type="ECO:0000313" key="7">
    <source>
        <dbReference type="Proteomes" id="UP000295431"/>
    </source>
</evidence>
<keyword evidence="2 4" id="KW-0238">DNA-binding</keyword>
<sequence length="197" mass="20956">MHPAEKTARTEICDQALRLFAAAGADNVSLRQVAAAAEVSPSLVVHHFGGKAGLHEAVNERSLAVFRRFAEHVAGAGRDGGPGEDFLPARLVSFLGGDSPVAAHLCRLLLGDEPAGEQIFRRWHALKLAWLDSLPGAARAGEDRSLRAAWLTVNELGVLLQRHRLRELLGRDPLAPGEAARWAEVGGGVHRGGPGRG</sequence>
<name>A0A4R4P2L3_9ACTN</name>
<dbReference type="EMBL" id="SMJW01000074">
    <property type="protein sequence ID" value="TDC14943.1"/>
    <property type="molecule type" value="Genomic_DNA"/>
</dbReference>
<evidence type="ECO:0000313" key="6">
    <source>
        <dbReference type="EMBL" id="TDC14943.1"/>
    </source>
</evidence>
<dbReference type="RefSeq" id="WP_131939996.1">
    <property type="nucleotide sequence ID" value="NZ_BAAAMX010000054.1"/>
</dbReference>
<evidence type="ECO:0000259" key="5">
    <source>
        <dbReference type="PROSITE" id="PS50977"/>
    </source>
</evidence>
<dbReference type="PANTHER" id="PTHR30055:SF234">
    <property type="entry name" value="HTH-TYPE TRANSCRIPTIONAL REGULATOR BETI"/>
    <property type="match status" value="1"/>
</dbReference>
<feature type="domain" description="HTH tetR-type" evidence="5">
    <location>
        <begin position="6"/>
        <end position="66"/>
    </location>
</feature>
<organism evidence="6 7">
    <name type="scientific">Actinomadura bangladeshensis</name>
    <dbReference type="NCBI Taxonomy" id="453573"/>
    <lineage>
        <taxon>Bacteria</taxon>
        <taxon>Bacillati</taxon>
        <taxon>Actinomycetota</taxon>
        <taxon>Actinomycetes</taxon>
        <taxon>Streptosporangiales</taxon>
        <taxon>Thermomonosporaceae</taxon>
        <taxon>Actinomadura</taxon>
    </lineage>
</organism>
<dbReference type="GO" id="GO:0000976">
    <property type="term" value="F:transcription cis-regulatory region binding"/>
    <property type="evidence" value="ECO:0007669"/>
    <property type="project" value="TreeGrafter"/>
</dbReference>
<dbReference type="PROSITE" id="PS50977">
    <property type="entry name" value="HTH_TETR_2"/>
    <property type="match status" value="1"/>
</dbReference>
<dbReference type="InterPro" id="IPR050109">
    <property type="entry name" value="HTH-type_TetR-like_transc_reg"/>
</dbReference>
<evidence type="ECO:0000256" key="4">
    <source>
        <dbReference type="PROSITE-ProRule" id="PRU00335"/>
    </source>
</evidence>
<dbReference type="InterPro" id="IPR001647">
    <property type="entry name" value="HTH_TetR"/>
</dbReference>
<dbReference type="GO" id="GO:0003700">
    <property type="term" value="F:DNA-binding transcription factor activity"/>
    <property type="evidence" value="ECO:0007669"/>
    <property type="project" value="TreeGrafter"/>
</dbReference>
<dbReference type="PANTHER" id="PTHR30055">
    <property type="entry name" value="HTH-TYPE TRANSCRIPTIONAL REGULATOR RUTR"/>
    <property type="match status" value="1"/>
</dbReference>
<dbReference type="Gene3D" id="1.10.357.10">
    <property type="entry name" value="Tetracycline Repressor, domain 2"/>
    <property type="match status" value="1"/>
</dbReference>
<dbReference type="OrthoDB" id="3403733at2"/>
<protein>
    <submittedName>
        <fullName evidence="6">TetR/AcrR family transcriptional regulator</fullName>
    </submittedName>
</protein>
<dbReference type="AlphaFoldDB" id="A0A4R4P2L3"/>
<keyword evidence="1" id="KW-0805">Transcription regulation</keyword>
<dbReference type="Proteomes" id="UP000295431">
    <property type="component" value="Unassembled WGS sequence"/>
</dbReference>
<reference evidence="6 7" key="1">
    <citation type="submission" date="2019-03" db="EMBL/GenBank/DDBJ databases">
        <title>Draft genome sequences of novel Actinobacteria.</title>
        <authorList>
            <person name="Sahin N."/>
            <person name="Ay H."/>
            <person name="Saygin H."/>
        </authorList>
    </citation>
    <scope>NUCLEOTIDE SEQUENCE [LARGE SCALE GENOMIC DNA]</scope>
    <source>
        <strain evidence="6 7">DSM 45347</strain>
    </source>
</reference>
<feature type="DNA-binding region" description="H-T-H motif" evidence="4">
    <location>
        <begin position="29"/>
        <end position="48"/>
    </location>
</feature>
<gene>
    <name evidence="6" type="ORF">E1284_16610</name>
</gene>
<dbReference type="SUPFAM" id="SSF46689">
    <property type="entry name" value="Homeodomain-like"/>
    <property type="match status" value="1"/>
</dbReference>